<proteinExistence type="inferred from homology"/>
<dbReference type="InterPro" id="IPR017932">
    <property type="entry name" value="GATase_2_dom"/>
</dbReference>
<dbReference type="SUPFAM" id="SSF52402">
    <property type="entry name" value="Adenine nucleotide alpha hydrolases-like"/>
    <property type="match status" value="1"/>
</dbReference>
<gene>
    <name evidence="7" type="ORF">CHYS00102_LOCUS22054</name>
</gene>
<dbReference type="PROSITE" id="PS51278">
    <property type="entry name" value="GATASE_TYPE_2"/>
    <property type="match status" value="1"/>
</dbReference>
<accession>A0A7S1BSN8</accession>
<dbReference type="InterPro" id="IPR001447">
    <property type="entry name" value="Arylamine_N-AcTrfase"/>
</dbReference>
<keyword evidence="2" id="KW-0436">Ligase</keyword>
<feature type="domain" description="Glutamine amidotransferase type-2" evidence="6">
    <location>
        <begin position="2"/>
        <end position="224"/>
    </location>
</feature>
<evidence type="ECO:0000259" key="6">
    <source>
        <dbReference type="PROSITE" id="PS51278"/>
    </source>
</evidence>
<evidence type="ECO:0000256" key="1">
    <source>
        <dbReference type="ARBA" id="ARBA00006547"/>
    </source>
</evidence>
<dbReference type="EMBL" id="HBFR01030344">
    <property type="protein sequence ID" value="CAD8894840.1"/>
    <property type="molecule type" value="Transcribed_RNA"/>
</dbReference>
<dbReference type="GO" id="GO:0004066">
    <property type="term" value="F:asparagine synthase (glutamine-hydrolyzing) activity"/>
    <property type="evidence" value="ECO:0007669"/>
    <property type="project" value="InterPro"/>
</dbReference>
<dbReference type="GO" id="GO:0005829">
    <property type="term" value="C:cytosol"/>
    <property type="evidence" value="ECO:0007669"/>
    <property type="project" value="TreeGrafter"/>
</dbReference>
<dbReference type="InterPro" id="IPR014729">
    <property type="entry name" value="Rossmann-like_a/b/a_fold"/>
</dbReference>
<evidence type="ECO:0000313" key="7">
    <source>
        <dbReference type="EMBL" id="CAD8894840.1"/>
    </source>
</evidence>
<dbReference type="Gene3D" id="3.30.2140.20">
    <property type="match status" value="1"/>
</dbReference>
<dbReference type="SUPFAM" id="SSF54001">
    <property type="entry name" value="Cysteine proteinases"/>
    <property type="match status" value="1"/>
</dbReference>
<dbReference type="GO" id="GO:0006529">
    <property type="term" value="P:asparagine biosynthetic process"/>
    <property type="evidence" value="ECO:0007669"/>
    <property type="project" value="InterPro"/>
</dbReference>
<dbReference type="InterPro" id="IPR053710">
    <property type="entry name" value="Arylamine_NAT_domain_sf"/>
</dbReference>
<dbReference type="CDD" id="cd01991">
    <property type="entry name" value="Asn_synthase_B_C"/>
    <property type="match status" value="1"/>
</dbReference>
<keyword evidence="5" id="KW-1133">Transmembrane helix</keyword>
<dbReference type="PANTHER" id="PTHR11772">
    <property type="entry name" value="ASPARAGINE SYNTHETASE"/>
    <property type="match status" value="1"/>
</dbReference>
<evidence type="ECO:0000256" key="5">
    <source>
        <dbReference type="SAM" id="Phobius"/>
    </source>
</evidence>
<reference evidence="7" key="1">
    <citation type="submission" date="2021-01" db="EMBL/GenBank/DDBJ databases">
        <authorList>
            <person name="Corre E."/>
            <person name="Pelletier E."/>
            <person name="Niang G."/>
            <person name="Scheremetjew M."/>
            <person name="Finn R."/>
            <person name="Kale V."/>
            <person name="Holt S."/>
            <person name="Cochrane G."/>
            <person name="Meng A."/>
            <person name="Brown T."/>
            <person name="Cohen L."/>
        </authorList>
    </citation>
    <scope>NUCLEOTIDE SEQUENCE</scope>
    <source>
        <strain evidence="7">308</strain>
    </source>
</reference>
<dbReference type="Pfam" id="PF13537">
    <property type="entry name" value="GATase_7"/>
    <property type="match status" value="1"/>
</dbReference>
<keyword evidence="4" id="KW-0067">ATP-binding</keyword>
<name>A0A7S1BSN8_9STRA</name>
<dbReference type="InterPro" id="IPR029055">
    <property type="entry name" value="Ntn_hydrolases_N"/>
</dbReference>
<evidence type="ECO:0000256" key="3">
    <source>
        <dbReference type="ARBA" id="ARBA00022741"/>
    </source>
</evidence>
<dbReference type="Pfam" id="PF00733">
    <property type="entry name" value="Asn_synthase"/>
    <property type="match status" value="2"/>
</dbReference>
<organism evidence="7">
    <name type="scientific">Corethron hystrix</name>
    <dbReference type="NCBI Taxonomy" id="216773"/>
    <lineage>
        <taxon>Eukaryota</taxon>
        <taxon>Sar</taxon>
        <taxon>Stramenopiles</taxon>
        <taxon>Ochrophyta</taxon>
        <taxon>Bacillariophyta</taxon>
        <taxon>Coscinodiscophyceae</taxon>
        <taxon>Corethrophycidae</taxon>
        <taxon>Corethrales</taxon>
        <taxon>Corethraceae</taxon>
        <taxon>Corethron</taxon>
    </lineage>
</organism>
<evidence type="ECO:0000256" key="4">
    <source>
        <dbReference type="ARBA" id="ARBA00022840"/>
    </source>
</evidence>
<dbReference type="InterPro" id="IPR038765">
    <property type="entry name" value="Papain-like_cys_pep_sf"/>
</dbReference>
<sequence length="911" mass="103145">MCGIAATIDLSTYFGIKPSAKDLTKTIIERLKDRGPDASSIKCIPEEDEIQARRPRVVLGHTRLAIVGGEFTQHPLSWSNGKTRTTLIHNGEIYNYRELKELLILEGYCQAERFSTDCDSEVLLACIALRDIEWTLENIKGMFSFMLVEYTENQGTVPYVTLERIIAARDFFGIKPLCYTIDNVRNRIVFASQVSAIPFDLGLDQQTIEIKDVLPSTYIELTFQQNVDGKNKWNFTLMSHKYNSNDLGPYPWCPIGENYDPSKLFSQNYEKIRTKLIDAVRLRLPPHGSCKTAVLLSGGLDSSLISSIAAHLLDQGSLDTFNIRYQGEPNDDSLILDCHHANLVNKHISKIRHHEVVFTFDEGMAVLPHVIQCLETCDAVCIRAAVPLFLLSKHISSLGFKVVLCGEGADESTAGYRLFEEFLPTCPTGSSLFLQELNRRLINIDTSELQRVDRCTSAHGLEARVPFLDLDFVQEMMNVSPFEKMTHSSLGRIQKWILRRAFDTEYADTSTRNKKAWLPDSVLYREKEQFADGIGRGWIKTIQEYAIASEGITDGYCAEKALYKKLLMENKEQKFLDSEVRMSLVKARQARRQSNQSFGKEPFCSKFQPIRWLSVCNDSDLLDLDISMEDAQTFVQSTLGWSSESFKTFTPTLASLNCLITSMLQKIPFHNLTLLLRERRPPTLVEIKNDMMTGLGGPCSVVNSFFAALLVTLGFGPCIYLLSCQILGQNNCHVAILVQIKGLRYFVDVANAKPYFEAVHLGDSSIKESLSGSFKWNLSYNAKSSLMEVKHFSNVAMSFDPSLTVHFRSFRKMIQQSRTDRLFGPFLTGLRFCLYPSISDVPYIMAVRDMYIYEGTSIKSKQEAASRSEIENFARNPSFSNINGFSDMVEKAVRILDKERPAWFDVATKKK</sequence>
<dbReference type="Gene3D" id="3.60.20.10">
    <property type="entry name" value="Glutamine Phosphoribosylpyrophosphate, subunit 1, domain 1"/>
    <property type="match status" value="1"/>
</dbReference>
<keyword evidence="5" id="KW-0812">Transmembrane</keyword>
<dbReference type="Pfam" id="PF00797">
    <property type="entry name" value="Acetyltransf_2"/>
    <property type="match status" value="1"/>
</dbReference>
<dbReference type="InterPro" id="IPR001962">
    <property type="entry name" value="Asn_synthase"/>
</dbReference>
<keyword evidence="5" id="KW-0472">Membrane</keyword>
<dbReference type="SUPFAM" id="SSF56235">
    <property type="entry name" value="N-terminal nucleophile aminohydrolases (Ntn hydrolases)"/>
    <property type="match status" value="1"/>
</dbReference>
<comment type="similarity">
    <text evidence="1">Belongs to the arylamine N-acetyltransferase family.</text>
</comment>
<dbReference type="GO" id="GO:0016407">
    <property type="term" value="F:acetyltransferase activity"/>
    <property type="evidence" value="ECO:0007669"/>
    <property type="project" value="InterPro"/>
</dbReference>
<protein>
    <recommendedName>
        <fullName evidence="6">Glutamine amidotransferase type-2 domain-containing protein</fullName>
    </recommendedName>
</protein>
<dbReference type="InterPro" id="IPR050795">
    <property type="entry name" value="Asn_Synthetase"/>
</dbReference>
<dbReference type="AlphaFoldDB" id="A0A7S1BSN8"/>
<dbReference type="PANTHER" id="PTHR11772:SF2">
    <property type="entry name" value="ASPARAGINE SYNTHETASE [GLUTAMINE-HYDROLYZING]"/>
    <property type="match status" value="1"/>
</dbReference>
<evidence type="ECO:0000256" key="2">
    <source>
        <dbReference type="ARBA" id="ARBA00022598"/>
    </source>
</evidence>
<feature type="transmembrane region" description="Helical" evidence="5">
    <location>
        <begin position="701"/>
        <end position="722"/>
    </location>
</feature>
<keyword evidence="3" id="KW-0547">Nucleotide-binding</keyword>
<dbReference type="GO" id="GO:0005524">
    <property type="term" value="F:ATP binding"/>
    <property type="evidence" value="ECO:0007669"/>
    <property type="project" value="UniProtKB-KW"/>
</dbReference>
<dbReference type="Gene3D" id="3.40.50.620">
    <property type="entry name" value="HUPs"/>
    <property type="match status" value="1"/>
</dbReference>